<gene>
    <name evidence="1" type="ORF">F957_01929</name>
</gene>
<proteinExistence type="predicted"/>
<accession>A0A829HH94</accession>
<dbReference type="AlphaFoldDB" id="A0A829HH94"/>
<evidence type="ECO:0000313" key="1">
    <source>
        <dbReference type="EMBL" id="EPF83583.1"/>
    </source>
</evidence>
<sequence>MRNLSSVRDSCFHFGLESYFLSAISWLIKVFQYCFVTDLDAYDSSKNTYFSKKLTNMCLIS</sequence>
<evidence type="ECO:0000313" key="2">
    <source>
        <dbReference type="Proteomes" id="UP000014523"/>
    </source>
</evidence>
<keyword evidence="2" id="KW-1185">Reference proteome</keyword>
<dbReference type="EMBL" id="ATGG01000013">
    <property type="protein sequence ID" value="EPF83583.1"/>
    <property type="molecule type" value="Genomic_DNA"/>
</dbReference>
<protein>
    <submittedName>
        <fullName evidence="1">Uncharacterized protein</fullName>
    </submittedName>
</protein>
<dbReference type="Proteomes" id="UP000014523">
    <property type="component" value="Unassembled WGS sequence"/>
</dbReference>
<comment type="caution">
    <text evidence="1">The sequence shown here is derived from an EMBL/GenBank/DDBJ whole genome shotgun (WGS) entry which is preliminary data.</text>
</comment>
<name>A0A829HH94_9GAMM</name>
<reference evidence="1 2" key="1">
    <citation type="submission" date="2013-06" db="EMBL/GenBank/DDBJ databases">
        <title>The Genome Sequence of Acinetobacter gyllenbergii CIP 110306.</title>
        <authorList>
            <consortium name="The Broad Institute Genome Sequencing Platform"/>
            <consortium name="The Broad Institute Genome Sequencing Center for Infectious Disease"/>
            <person name="Cerqueira G."/>
            <person name="Feldgarden M."/>
            <person name="Courvalin P."/>
            <person name="Perichon B."/>
            <person name="Grillot-Courvalin C."/>
            <person name="Clermont D."/>
            <person name="Rocha E."/>
            <person name="Yoon E.-J."/>
            <person name="Nemec A."/>
            <person name="Young S.K."/>
            <person name="Zeng Q."/>
            <person name="Gargeya S."/>
            <person name="Fitzgerald M."/>
            <person name="Abouelleil A."/>
            <person name="Alvarado L."/>
            <person name="Berlin A.M."/>
            <person name="Chapman S.B."/>
            <person name="Dewar J."/>
            <person name="Goldberg J."/>
            <person name="Griggs A."/>
            <person name="Gujja S."/>
            <person name="Hansen M."/>
            <person name="Howarth C."/>
            <person name="Imamovic A."/>
            <person name="Larimer J."/>
            <person name="McCowan C."/>
            <person name="Murphy C."/>
            <person name="Pearson M."/>
            <person name="Priest M."/>
            <person name="Roberts A."/>
            <person name="Saif S."/>
            <person name="Shea T."/>
            <person name="Sykes S."/>
            <person name="Wortman J."/>
            <person name="Nusbaum C."/>
            <person name="Birren B."/>
        </authorList>
    </citation>
    <scope>NUCLEOTIDE SEQUENCE [LARGE SCALE GENOMIC DNA]</scope>
    <source>
        <strain evidence="1 2">CIP 110306</strain>
    </source>
</reference>
<organism evidence="1 2">
    <name type="scientific">Acinetobacter gyllenbergii CIP 110306 = MTCC 11365</name>
    <dbReference type="NCBI Taxonomy" id="1217657"/>
    <lineage>
        <taxon>Bacteria</taxon>
        <taxon>Pseudomonadati</taxon>
        <taxon>Pseudomonadota</taxon>
        <taxon>Gammaproteobacteria</taxon>
        <taxon>Moraxellales</taxon>
        <taxon>Moraxellaceae</taxon>
        <taxon>Acinetobacter</taxon>
    </lineage>
</organism>